<accession>A0A1J9PRE4</accession>
<organism evidence="1 2">
    <name type="scientific">Emergomyces pasteurianus Ep9510</name>
    <dbReference type="NCBI Taxonomy" id="1447872"/>
    <lineage>
        <taxon>Eukaryota</taxon>
        <taxon>Fungi</taxon>
        <taxon>Dikarya</taxon>
        <taxon>Ascomycota</taxon>
        <taxon>Pezizomycotina</taxon>
        <taxon>Eurotiomycetes</taxon>
        <taxon>Eurotiomycetidae</taxon>
        <taxon>Onygenales</taxon>
        <taxon>Ajellomycetaceae</taxon>
        <taxon>Emergomyces</taxon>
    </lineage>
</organism>
<evidence type="ECO:0000313" key="1">
    <source>
        <dbReference type="EMBL" id="OJD18985.1"/>
    </source>
</evidence>
<name>A0A1J9PRE4_9EURO</name>
<evidence type="ECO:0000313" key="2">
    <source>
        <dbReference type="Proteomes" id="UP000182235"/>
    </source>
</evidence>
<dbReference type="EMBL" id="LGRN01000020">
    <property type="protein sequence ID" value="OJD18985.1"/>
    <property type="molecule type" value="Genomic_DNA"/>
</dbReference>
<sequence length="43" mass="5210">MAGLPLPTEYSLPDLDVRRSLRVRDRQWKDIRHLYIQKAEEED</sequence>
<gene>
    <name evidence="1" type="ORF">AJ78_01013</name>
</gene>
<reference evidence="1 2" key="1">
    <citation type="submission" date="2015-07" db="EMBL/GenBank/DDBJ databases">
        <title>Emmonsia species relationships and genome sequence.</title>
        <authorList>
            <consortium name="The Broad Institute Genomics Platform"/>
            <person name="Cuomo C.A."/>
            <person name="Munoz J.F."/>
            <person name="Imamovic A."/>
            <person name="Priest M.E."/>
            <person name="Young S."/>
            <person name="Clay O.K."/>
            <person name="McEwen J.G."/>
        </authorList>
    </citation>
    <scope>NUCLEOTIDE SEQUENCE [LARGE SCALE GENOMIC DNA]</scope>
    <source>
        <strain evidence="1 2">UAMH 9510</strain>
    </source>
</reference>
<proteinExistence type="predicted"/>
<dbReference type="Proteomes" id="UP000182235">
    <property type="component" value="Unassembled WGS sequence"/>
</dbReference>
<comment type="caution">
    <text evidence="1">The sequence shown here is derived from an EMBL/GenBank/DDBJ whole genome shotgun (WGS) entry which is preliminary data.</text>
</comment>
<dbReference type="AlphaFoldDB" id="A0A1J9PRE4"/>
<dbReference type="VEuPathDB" id="FungiDB:AJ78_01013"/>
<protein>
    <submittedName>
        <fullName evidence="1">Uncharacterized protein</fullName>
    </submittedName>
</protein>
<keyword evidence="2" id="KW-1185">Reference proteome</keyword>